<dbReference type="AlphaFoldDB" id="A0A517WX00"/>
<organism evidence="1 2">
    <name type="scientific">Gimesia aquarii</name>
    <dbReference type="NCBI Taxonomy" id="2527964"/>
    <lineage>
        <taxon>Bacteria</taxon>
        <taxon>Pseudomonadati</taxon>
        <taxon>Planctomycetota</taxon>
        <taxon>Planctomycetia</taxon>
        <taxon>Planctomycetales</taxon>
        <taxon>Planctomycetaceae</taxon>
        <taxon>Gimesia</taxon>
    </lineage>
</organism>
<proteinExistence type="predicted"/>
<evidence type="ECO:0000313" key="1">
    <source>
        <dbReference type="EMBL" id="QDU09758.1"/>
    </source>
</evidence>
<protein>
    <submittedName>
        <fullName evidence="1">Uncharacterized protein</fullName>
    </submittedName>
</protein>
<gene>
    <name evidence="1" type="ORF">V202x_31500</name>
</gene>
<dbReference type="EMBL" id="CP037422">
    <property type="protein sequence ID" value="QDU09758.1"/>
    <property type="molecule type" value="Genomic_DNA"/>
</dbReference>
<accession>A0A517WX00</accession>
<sequence>MCFLNSLRPLFLSSDLIFCELPTIQINQDKGAEIWISPAIAKIEVPLQV</sequence>
<name>A0A517WX00_9PLAN</name>
<reference evidence="1 2" key="1">
    <citation type="submission" date="2019-03" db="EMBL/GenBank/DDBJ databases">
        <title>Deep-cultivation of Planctomycetes and their phenomic and genomic characterization uncovers novel biology.</title>
        <authorList>
            <person name="Wiegand S."/>
            <person name="Jogler M."/>
            <person name="Boedeker C."/>
            <person name="Pinto D."/>
            <person name="Vollmers J."/>
            <person name="Rivas-Marin E."/>
            <person name="Kohn T."/>
            <person name="Peeters S.H."/>
            <person name="Heuer A."/>
            <person name="Rast P."/>
            <person name="Oberbeckmann S."/>
            <person name="Bunk B."/>
            <person name="Jeske O."/>
            <person name="Meyerdierks A."/>
            <person name="Storesund J.E."/>
            <person name="Kallscheuer N."/>
            <person name="Luecker S."/>
            <person name="Lage O.M."/>
            <person name="Pohl T."/>
            <person name="Merkel B.J."/>
            <person name="Hornburger P."/>
            <person name="Mueller R.-W."/>
            <person name="Bruemmer F."/>
            <person name="Labrenz M."/>
            <person name="Spormann A.M."/>
            <person name="Op den Camp H."/>
            <person name="Overmann J."/>
            <person name="Amann R."/>
            <person name="Jetten M.S.M."/>
            <person name="Mascher T."/>
            <person name="Medema M.H."/>
            <person name="Devos D.P."/>
            <person name="Kaster A.-K."/>
            <person name="Ovreas L."/>
            <person name="Rohde M."/>
            <person name="Galperin M.Y."/>
            <person name="Jogler C."/>
        </authorList>
    </citation>
    <scope>NUCLEOTIDE SEQUENCE [LARGE SCALE GENOMIC DNA]</scope>
    <source>
        <strain evidence="1 2">V202</strain>
    </source>
</reference>
<evidence type="ECO:0000313" key="2">
    <source>
        <dbReference type="Proteomes" id="UP000318384"/>
    </source>
</evidence>
<dbReference type="Proteomes" id="UP000318384">
    <property type="component" value="Chromosome"/>
</dbReference>
<keyword evidence="2" id="KW-1185">Reference proteome</keyword>